<feature type="non-terminal residue" evidence="1">
    <location>
        <position position="75"/>
    </location>
</feature>
<comment type="caution">
    <text evidence="1">The sequence shown here is derived from an EMBL/GenBank/DDBJ whole genome shotgun (WGS) entry which is preliminary data.</text>
</comment>
<dbReference type="Proteomes" id="UP000233551">
    <property type="component" value="Unassembled WGS sequence"/>
</dbReference>
<reference evidence="1 2" key="1">
    <citation type="submission" date="2017-11" db="EMBL/GenBank/DDBJ databases">
        <title>De-novo sequencing of pomegranate (Punica granatum L.) genome.</title>
        <authorList>
            <person name="Akparov Z."/>
            <person name="Amiraslanov A."/>
            <person name="Hajiyeva S."/>
            <person name="Abbasov M."/>
            <person name="Kaur K."/>
            <person name="Hamwieh A."/>
            <person name="Solovyev V."/>
            <person name="Salamov A."/>
            <person name="Braich B."/>
            <person name="Kosarev P."/>
            <person name="Mahmoud A."/>
            <person name="Hajiyev E."/>
            <person name="Babayeva S."/>
            <person name="Izzatullayeva V."/>
            <person name="Mammadov A."/>
            <person name="Mammadov A."/>
            <person name="Sharifova S."/>
            <person name="Ojaghi J."/>
            <person name="Eynullazada K."/>
            <person name="Bayramov B."/>
            <person name="Abdulazimova A."/>
            <person name="Shahmuradov I."/>
        </authorList>
    </citation>
    <scope>NUCLEOTIDE SEQUENCE [LARGE SCALE GENOMIC DNA]</scope>
    <source>
        <strain evidence="2">cv. AG2017</strain>
        <tissue evidence="1">Leaf</tissue>
    </source>
</reference>
<keyword evidence="2" id="KW-1185">Reference proteome</keyword>
<dbReference type="EMBL" id="PGOL01000689">
    <property type="protein sequence ID" value="PKI66120.1"/>
    <property type="molecule type" value="Genomic_DNA"/>
</dbReference>
<evidence type="ECO:0000313" key="1">
    <source>
        <dbReference type="EMBL" id="PKI66120.1"/>
    </source>
</evidence>
<proteinExistence type="predicted"/>
<sequence>MDEKVGPPLPSAFTFPFVPSPTPPAIQCPQPALSPSPSASHFPGLVLSSCLSLKGHMPIVHGKFFDPETPKNGRS</sequence>
<gene>
    <name evidence="1" type="ORF">CRG98_013478</name>
</gene>
<organism evidence="1 2">
    <name type="scientific">Punica granatum</name>
    <name type="common">Pomegranate</name>
    <dbReference type="NCBI Taxonomy" id="22663"/>
    <lineage>
        <taxon>Eukaryota</taxon>
        <taxon>Viridiplantae</taxon>
        <taxon>Streptophyta</taxon>
        <taxon>Embryophyta</taxon>
        <taxon>Tracheophyta</taxon>
        <taxon>Spermatophyta</taxon>
        <taxon>Magnoliopsida</taxon>
        <taxon>eudicotyledons</taxon>
        <taxon>Gunneridae</taxon>
        <taxon>Pentapetalae</taxon>
        <taxon>rosids</taxon>
        <taxon>malvids</taxon>
        <taxon>Myrtales</taxon>
        <taxon>Lythraceae</taxon>
        <taxon>Punica</taxon>
    </lineage>
</organism>
<dbReference type="AlphaFoldDB" id="A0A2I0KD27"/>
<evidence type="ECO:0000313" key="2">
    <source>
        <dbReference type="Proteomes" id="UP000233551"/>
    </source>
</evidence>
<accession>A0A2I0KD27</accession>
<name>A0A2I0KD27_PUNGR</name>
<protein>
    <submittedName>
        <fullName evidence="1">Uncharacterized protein</fullName>
    </submittedName>
</protein>